<name>A0AAD7BR34_9AGAR</name>
<gene>
    <name evidence="2" type="ORF">FB45DRAFT_38832</name>
</gene>
<evidence type="ECO:0000256" key="1">
    <source>
        <dbReference type="SAM" id="Phobius"/>
    </source>
</evidence>
<feature type="transmembrane region" description="Helical" evidence="1">
    <location>
        <begin position="7"/>
        <end position="26"/>
    </location>
</feature>
<protein>
    <submittedName>
        <fullName evidence="2">Uncharacterized protein</fullName>
    </submittedName>
</protein>
<feature type="transmembrane region" description="Helical" evidence="1">
    <location>
        <begin position="32"/>
        <end position="53"/>
    </location>
</feature>
<dbReference type="PANTHER" id="PTHR31362:SF0">
    <property type="entry name" value="EXOSTOSIN DOMAIN-CONTAINING PROTEIN-RELATED"/>
    <property type="match status" value="1"/>
</dbReference>
<accession>A0AAD7BR34</accession>
<evidence type="ECO:0000313" key="2">
    <source>
        <dbReference type="EMBL" id="KAJ7628487.1"/>
    </source>
</evidence>
<proteinExistence type="predicted"/>
<dbReference type="Proteomes" id="UP001221142">
    <property type="component" value="Unassembled WGS sequence"/>
</dbReference>
<keyword evidence="1" id="KW-1133">Transmembrane helix</keyword>
<dbReference type="PANTHER" id="PTHR31362">
    <property type="entry name" value="GLYCOSYLTRANSFERASE STELLO1-RELATED"/>
    <property type="match status" value="1"/>
</dbReference>
<dbReference type="AlphaFoldDB" id="A0AAD7BR34"/>
<organism evidence="2 3">
    <name type="scientific">Roridomyces roridus</name>
    <dbReference type="NCBI Taxonomy" id="1738132"/>
    <lineage>
        <taxon>Eukaryota</taxon>
        <taxon>Fungi</taxon>
        <taxon>Dikarya</taxon>
        <taxon>Basidiomycota</taxon>
        <taxon>Agaricomycotina</taxon>
        <taxon>Agaricomycetes</taxon>
        <taxon>Agaricomycetidae</taxon>
        <taxon>Agaricales</taxon>
        <taxon>Marasmiineae</taxon>
        <taxon>Mycenaceae</taxon>
        <taxon>Roridomyces</taxon>
    </lineage>
</organism>
<reference evidence="2" key="1">
    <citation type="submission" date="2023-03" db="EMBL/GenBank/DDBJ databases">
        <title>Massive genome expansion in bonnet fungi (Mycena s.s.) driven by repeated elements and novel gene families across ecological guilds.</title>
        <authorList>
            <consortium name="Lawrence Berkeley National Laboratory"/>
            <person name="Harder C.B."/>
            <person name="Miyauchi S."/>
            <person name="Viragh M."/>
            <person name="Kuo A."/>
            <person name="Thoen E."/>
            <person name="Andreopoulos B."/>
            <person name="Lu D."/>
            <person name="Skrede I."/>
            <person name="Drula E."/>
            <person name="Henrissat B."/>
            <person name="Morin E."/>
            <person name="Kohler A."/>
            <person name="Barry K."/>
            <person name="LaButti K."/>
            <person name="Morin E."/>
            <person name="Salamov A."/>
            <person name="Lipzen A."/>
            <person name="Mereny Z."/>
            <person name="Hegedus B."/>
            <person name="Baldrian P."/>
            <person name="Stursova M."/>
            <person name="Weitz H."/>
            <person name="Taylor A."/>
            <person name="Grigoriev I.V."/>
            <person name="Nagy L.G."/>
            <person name="Martin F."/>
            <person name="Kauserud H."/>
        </authorList>
    </citation>
    <scope>NUCLEOTIDE SEQUENCE</scope>
    <source>
        <strain evidence="2">9284</strain>
    </source>
</reference>
<evidence type="ECO:0000313" key="3">
    <source>
        <dbReference type="Proteomes" id="UP001221142"/>
    </source>
</evidence>
<dbReference type="EMBL" id="JARKIF010000010">
    <property type="protein sequence ID" value="KAJ7628487.1"/>
    <property type="molecule type" value="Genomic_DNA"/>
</dbReference>
<keyword evidence="3" id="KW-1185">Reference proteome</keyword>
<sequence>MLLTLDSHDVIVVSVILTLSNTVWLASLALSAHLLSFGAMAGCTVALAASYIYLKNGQPGDELAGESFRLRRFAGITTSLLAAIVVAHSFQSSRETQYPPSVSQLFRFEAAHPSCHPRTRPASLRPLWQSDYHNFDSVLLIVFFSHARYDVNLDFYKQVYSKYFPNVVFLGPANREDAGFGHSFDVVVNSYQSDEDVSLDDRGMPKKMSGRMAHHMLYQAMSENDCGYDGYLWAPFDTFLNVPRLQLFDQSRFWYHSPWAHFVPNPAVAADKHAPPASVSPDPYPANPEDRYREPWCRRSKEYGLGVCVPAFEKVPLHLRKGLAEYTAGETRMVGGSTDTMYIPSKHAKAFRDTLGIFLETPCFLEIATPTTMHLVAPKSEPILFVDHYWIWYEPLNTSFVTQKWAEGFEVDTFHTFHWGDRDADGVWRAHPNSVEDVRRVLAESARRQGIQWG</sequence>
<keyword evidence="1" id="KW-0812">Transmembrane</keyword>
<keyword evidence="1" id="KW-0472">Membrane</keyword>
<comment type="caution">
    <text evidence="2">The sequence shown here is derived from an EMBL/GenBank/DDBJ whole genome shotgun (WGS) entry which is preliminary data.</text>
</comment>
<dbReference type="InterPro" id="IPR005049">
    <property type="entry name" value="STL-like"/>
</dbReference>